<evidence type="ECO:0000313" key="1">
    <source>
        <dbReference type="EMBL" id="KAH3817443.1"/>
    </source>
</evidence>
<reference evidence="1" key="1">
    <citation type="journal article" date="2019" name="bioRxiv">
        <title>The Genome of the Zebra Mussel, Dreissena polymorpha: A Resource for Invasive Species Research.</title>
        <authorList>
            <person name="McCartney M.A."/>
            <person name="Auch B."/>
            <person name="Kono T."/>
            <person name="Mallez S."/>
            <person name="Zhang Y."/>
            <person name="Obille A."/>
            <person name="Becker A."/>
            <person name="Abrahante J.E."/>
            <person name="Garbe J."/>
            <person name="Badalamenti J.P."/>
            <person name="Herman A."/>
            <person name="Mangelson H."/>
            <person name="Liachko I."/>
            <person name="Sullivan S."/>
            <person name="Sone E.D."/>
            <person name="Koren S."/>
            <person name="Silverstein K.A.T."/>
            <person name="Beckman K.B."/>
            <person name="Gohl D.M."/>
        </authorList>
    </citation>
    <scope>NUCLEOTIDE SEQUENCE</scope>
    <source>
        <strain evidence="1">Duluth1</strain>
        <tissue evidence="1">Whole animal</tissue>
    </source>
</reference>
<gene>
    <name evidence="1" type="ORF">DPMN_118979</name>
</gene>
<reference evidence="1" key="2">
    <citation type="submission" date="2020-11" db="EMBL/GenBank/DDBJ databases">
        <authorList>
            <person name="McCartney M.A."/>
            <person name="Auch B."/>
            <person name="Kono T."/>
            <person name="Mallez S."/>
            <person name="Becker A."/>
            <person name="Gohl D.M."/>
            <person name="Silverstein K.A.T."/>
            <person name="Koren S."/>
            <person name="Bechman K.B."/>
            <person name="Herman A."/>
            <person name="Abrahante J.E."/>
            <person name="Garbe J."/>
        </authorList>
    </citation>
    <scope>NUCLEOTIDE SEQUENCE</scope>
    <source>
        <strain evidence="1">Duluth1</strain>
        <tissue evidence="1">Whole animal</tissue>
    </source>
</reference>
<accession>A0A9D4JQT5</accession>
<evidence type="ECO:0000313" key="2">
    <source>
        <dbReference type="Proteomes" id="UP000828390"/>
    </source>
</evidence>
<sequence length="127" mass="14585">MKWEFHNIGHRPSIVDRNNCREDQDSEAEGGNEIETDVGHVYNYRQQMHASLAPSVDGVYRRLAVRRNTRLVPKIPPFMGKDWTAKFKAIAEGMVGTKDDKLKFLFADNRRSGKQIWVFTDAYGSVV</sequence>
<dbReference type="AlphaFoldDB" id="A0A9D4JQT5"/>
<name>A0A9D4JQT5_DREPO</name>
<dbReference type="Proteomes" id="UP000828390">
    <property type="component" value="Unassembled WGS sequence"/>
</dbReference>
<keyword evidence="2" id="KW-1185">Reference proteome</keyword>
<organism evidence="1 2">
    <name type="scientific">Dreissena polymorpha</name>
    <name type="common">Zebra mussel</name>
    <name type="synonym">Mytilus polymorpha</name>
    <dbReference type="NCBI Taxonomy" id="45954"/>
    <lineage>
        <taxon>Eukaryota</taxon>
        <taxon>Metazoa</taxon>
        <taxon>Spiralia</taxon>
        <taxon>Lophotrochozoa</taxon>
        <taxon>Mollusca</taxon>
        <taxon>Bivalvia</taxon>
        <taxon>Autobranchia</taxon>
        <taxon>Heteroconchia</taxon>
        <taxon>Euheterodonta</taxon>
        <taxon>Imparidentia</taxon>
        <taxon>Neoheterodontei</taxon>
        <taxon>Myida</taxon>
        <taxon>Dreissenoidea</taxon>
        <taxon>Dreissenidae</taxon>
        <taxon>Dreissena</taxon>
    </lineage>
</organism>
<dbReference type="EMBL" id="JAIWYP010000005">
    <property type="protein sequence ID" value="KAH3817443.1"/>
    <property type="molecule type" value="Genomic_DNA"/>
</dbReference>
<protein>
    <submittedName>
        <fullName evidence="1">Uncharacterized protein</fullName>
    </submittedName>
</protein>
<comment type="caution">
    <text evidence="1">The sequence shown here is derived from an EMBL/GenBank/DDBJ whole genome shotgun (WGS) entry which is preliminary data.</text>
</comment>
<proteinExistence type="predicted"/>